<dbReference type="InterPro" id="IPR050194">
    <property type="entry name" value="Glycosyltransferase_grp1"/>
</dbReference>
<dbReference type="GO" id="GO:0016757">
    <property type="term" value="F:glycosyltransferase activity"/>
    <property type="evidence" value="ECO:0007669"/>
    <property type="project" value="UniProtKB-KW"/>
</dbReference>
<dbReference type="PANTHER" id="PTHR45947">
    <property type="entry name" value="SULFOQUINOVOSYL TRANSFERASE SQD2"/>
    <property type="match status" value="1"/>
</dbReference>
<dbReference type="EMBL" id="JRZE01000006">
    <property type="protein sequence ID" value="KHF42676.1"/>
    <property type="molecule type" value="Genomic_DNA"/>
</dbReference>
<dbReference type="CDD" id="cd03801">
    <property type="entry name" value="GT4_PimA-like"/>
    <property type="match status" value="1"/>
</dbReference>
<evidence type="ECO:0000313" key="5">
    <source>
        <dbReference type="Proteomes" id="UP000030848"/>
    </source>
</evidence>
<dbReference type="InterPro" id="IPR028098">
    <property type="entry name" value="Glyco_trans_4-like_N"/>
</dbReference>
<dbReference type="OrthoDB" id="5240531at2"/>
<organism evidence="4 5">
    <name type="scientific">Saccharomonospora viridis</name>
    <dbReference type="NCBI Taxonomy" id="1852"/>
    <lineage>
        <taxon>Bacteria</taxon>
        <taxon>Bacillati</taxon>
        <taxon>Actinomycetota</taxon>
        <taxon>Actinomycetes</taxon>
        <taxon>Pseudonocardiales</taxon>
        <taxon>Pseudonocardiaceae</taxon>
        <taxon>Saccharomonospora</taxon>
    </lineage>
</organism>
<name>A0A837DA69_9PSEU</name>
<dbReference type="Gene3D" id="3.40.50.2000">
    <property type="entry name" value="Glycogen Phosphorylase B"/>
    <property type="match status" value="2"/>
</dbReference>
<evidence type="ECO:0000313" key="4">
    <source>
        <dbReference type="EMBL" id="KHF42676.1"/>
    </source>
</evidence>
<dbReference type="RefSeq" id="WP_015785848.1">
    <property type="nucleotide sequence ID" value="NZ_CALJZO010000120.1"/>
</dbReference>
<feature type="domain" description="Glycosyltransferase subfamily 4-like N-terminal" evidence="3">
    <location>
        <begin position="14"/>
        <end position="174"/>
    </location>
</feature>
<comment type="caution">
    <text evidence="4">The sequence shown here is derived from an EMBL/GenBank/DDBJ whole genome shotgun (WGS) entry which is preliminary data.</text>
</comment>
<reference evidence="4 5" key="1">
    <citation type="submission" date="2014-10" db="EMBL/GenBank/DDBJ databases">
        <title>Genome sequence of Micropolyspora internatus JCM3315.</title>
        <authorList>
            <person name="Shin S.-K."/>
            <person name="Yi H."/>
        </authorList>
    </citation>
    <scope>NUCLEOTIDE SEQUENCE [LARGE SCALE GENOMIC DNA]</scope>
    <source>
        <strain evidence="4 5">JCM 3315</strain>
    </source>
</reference>
<dbReference type="Pfam" id="PF13692">
    <property type="entry name" value="Glyco_trans_1_4"/>
    <property type="match status" value="1"/>
</dbReference>
<dbReference type="GO" id="GO:1901137">
    <property type="term" value="P:carbohydrate derivative biosynthetic process"/>
    <property type="evidence" value="ECO:0007669"/>
    <property type="project" value="UniProtKB-ARBA"/>
</dbReference>
<dbReference type="SUPFAM" id="SSF53756">
    <property type="entry name" value="UDP-Glycosyltransferase/glycogen phosphorylase"/>
    <property type="match status" value="1"/>
</dbReference>
<dbReference type="PANTHER" id="PTHR45947:SF3">
    <property type="entry name" value="SULFOQUINOVOSYL TRANSFERASE SQD2"/>
    <property type="match status" value="1"/>
</dbReference>
<keyword evidence="2 4" id="KW-0808">Transferase</keyword>
<gene>
    <name evidence="4" type="ORF">MINT15_28780</name>
</gene>
<evidence type="ECO:0000259" key="3">
    <source>
        <dbReference type="Pfam" id="PF13439"/>
    </source>
</evidence>
<keyword evidence="1 4" id="KW-0328">Glycosyltransferase</keyword>
<accession>A0A837DA69</accession>
<dbReference type="Pfam" id="PF13439">
    <property type="entry name" value="Glyco_transf_4"/>
    <property type="match status" value="1"/>
</dbReference>
<proteinExistence type="predicted"/>
<dbReference type="OMA" id="VCPYSWD"/>
<protein>
    <submittedName>
        <fullName evidence="4">GDP-mannose-dependent alpha-(1-2)-phosphatidylinositol mannosyltransferase</fullName>
    </submittedName>
</protein>
<evidence type="ECO:0000256" key="1">
    <source>
        <dbReference type="ARBA" id="ARBA00022676"/>
    </source>
</evidence>
<sequence>MRVGIVCPYSFDVPGGVQGHVVDLAKALRALGHTVSVLAPGDEDSTHLPGFVQPAGRSLGIPYNGSVARLQFGPVSYARVRRWLREHDFDVLHLHEPTAPSLSLLALTVAEGPIVATFHTSTPRSRTLAAFEPVLRPLLEKVTARIAVSALARRVQVEHLGGDAVEIPNGVDTAFFADAEPLDGYPRQGGTIGFVGRYTEPRKGMGVLLDALRLLAPELPSLRLLVVGRGEVETLHRQAGPELVPRLDVLGQVDDETKARVLRSVDVYCAPNLGGESFGMILTEAMAAGTPVVASALDSFRRVLDDGRAGVLVPTGDAEALAAALRELLADPVRRARLSEAASRRVTRYDWGTVVRQVLRVYETAIAADPRKVAADVAMAR</sequence>
<dbReference type="Proteomes" id="UP000030848">
    <property type="component" value="Unassembled WGS sequence"/>
</dbReference>
<evidence type="ECO:0000256" key="2">
    <source>
        <dbReference type="ARBA" id="ARBA00022679"/>
    </source>
</evidence>
<dbReference type="AlphaFoldDB" id="A0A837DA69"/>